<feature type="transmembrane region" description="Helical" evidence="2">
    <location>
        <begin position="661"/>
        <end position="679"/>
    </location>
</feature>
<dbReference type="RefSeq" id="WP_037286134.1">
    <property type="nucleotide sequence ID" value="NZ_JEOB01000002.1"/>
</dbReference>
<keyword evidence="2" id="KW-0812">Transmembrane</keyword>
<feature type="transmembrane region" description="Helical" evidence="2">
    <location>
        <begin position="575"/>
        <end position="594"/>
    </location>
</feature>
<feature type="transmembrane region" description="Helical" evidence="2">
    <location>
        <begin position="1219"/>
        <end position="1238"/>
    </location>
</feature>
<feature type="transmembrane region" description="Helical" evidence="2">
    <location>
        <begin position="747"/>
        <end position="767"/>
    </location>
</feature>
<feature type="transmembrane region" description="Helical" evidence="2">
    <location>
        <begin position="1036"/>
        <end position="1056"/>
    </location>
</feature>
<dbReference type="PATRIC" id="fig|1341156.4.peg.1660"/>
<feature type="transmembrane region" description="Helical" evidence="2">
    <location>
        <begin position="232"/>
        <end position="255"/>
    </location>
</feature>
<feature type="transmembrane region" description="Helical" evidence="2">
    <location>
        <begin position="1366"/>
        <end position="1383"/>
    </location>
</feature>
<feature type="transmembrane region" description="Helical" evidence="2">
    <location>
        <begin position="441"/>
        <end position="463"/>
    </location>
</feature>
<feature type="transmembrane region" description="Helical" evidence="2">
    <location>
        <begin position="928"/>
        <end position="945"/>
    </location>
</feature>
<feature type="region of interest" description="Disordered" evidence="1">
    <location>
        <begin position="152"/>
        <end position="175"/>
    </location>
</feature>
<evidence type="ECO:0000256" key="2">
    <source>
        <dbReference type="SAM" id="Phobius"/>
    </source>
</evidence>
<feature type="transmembrane region" description="Helical" evidence="2">
    <location>
        <begin position="526"/>
        <end position="544"/>
    </location>
</feature>
<feature type="transmembrane region" description="Helical" evidence="2">
    <location>
        <begin position="801"/>
        <end position="819"/>
    </location>
</feature>
<feature type="transmembrane region" description="Helical" evidence="2">
    <location>
        <begin position="1440"/>
        <end position="1456"/>
    </location>
</feature>
<proteinExistence type="predicted"/>
<keyword evidence="2" id="KW-1133">Transmembrane helix</keyword>
<accession>A0A011V3U6</accession>
<feature type="transmembrane region" description="Helical" evidence="2">
    <location>
        <begin position="1250"/>
        <end position="1269"/>
    </location>
</feature>
<feature type="transmembrane region" description="Helical" evidence="2">
    <location>
        <begin position="773"/>
        <end position="794"/>
    </location>
</feature>
<gene>
    <name evidence="3" type="ORF">RASY3_06220</name>
</gene>
<organism evidence="3 4">
    <name type="scientific">Ruminococcus albus SY3</name>
    <dbReference type="NCBI Taxonomy" id="1341156"/>
    <lineage>
        <taxon>Bacteria</taxon>
        <taxon>Bacillati</taxon>
        <taxon>Bacillota</taxon>
        <taxon>Clostridia</taxon>
        <taxon>Eubacteriales</taxon>
        <taxon>Oscillospiraceae</taxon>
        <taxon>Ruminococcus</taxon>
    </lineage>
</organism>
<dbReference type="Proteomes" id="UP000021369">
    <property type="component" value="Unassembled WGS sequence"/>
</dbReference>
<feature type="transmembrane region" description="Helical" evidence="2">
    <location>
        <begin position="1014"/>
        <end position="1030"/>
    </location>
</feature>
<feature type="transmembrane region" description="Helical" evidence="2">
    <location>
        <begin position="1417"/>
        <end position="1433"/>
    </location>
</feature>
<protein>
    <submittedName>
        <fullName evidence="3">Uncharacterized protein</fullName>
    </submittedName>
</protein>
<feature type="transmembrane region" description="Helical" evidence="2">
    <location>
        <begin position="714"/>
        <end position="735"/>
    </location>
</feature>
<feature type="transmembrane region" description="Helical" evidence="2">
    <location>
        <begin position="327"/>
        <end position="348"/>
    </location>
</feature>
<feature type="transmembrane region" description="Helical" evidence="2">
    <location>
        <begin position="293"/>
        <end position="321"/>
    </location>
</feature>
<feature type="transmembrane region" description="Helical" evidence="2">
    <location>
        <begin position="1139"/>
        <end position="1160"/>
    </location>
</feature>
<feature type="transmembrane region" description="Helical" evidence="2">
    <location>
        <begin position="686"/>
        <end position="708"/>
    </location>
</feature>
<feature type="transmembrane region" description="Helical" evidence="2">
    <location>
        <begin position="493"/>
        <end position="514"/>
    </location>
</feature>
<feature type="transmembrane region" description="Helical" evidence="2">
    <location>
        <begin position="470"/>
        <end position="487"/>
    </location>
</feature>
<feature type="transmembrane region" description="Helical" evidence="2">
    <location>
        <begin position="1195"/>
        <end position="1212"/>
    </location>
</feature>
<feature type="transmembrane region" description="Helical" evidence="2">
    <location>
        <begin position="1462"/>
        <end position="1481"/>
    </location>
</feature>
<feature type="transmembrane region" description="Helical" evidence="2">
    <location>
        <begin position="957"/>
        <end position="976"/>
    </location>
</feature>
<feature type="transmembrane region" description="Helical" evidence="2">
    <location>
        <begin position="6"/>
        <end position="25"/>
    </location>
</feature>
<feature type="transmembrane region" description="Helical" evidence="2">
    <location>
        <begin position="879"/>
        <end position="899"/>
    </location>
</feature>
<feature type="transmembrane region" description="Helical" evidence="2">
    <location>
        <begin position="906"/>
        <end position="922"/>
    </location>
</feature>
<keyword evidence="4" id="KW-1185">Reference proteome</keyword>
<feature type="transmembrane region" description="Helical" evidence="2">
    <location>
        <begin position="1395"/>
        <end position="1411"/>
    </location>
</feature>
<name>A0A011V3U6_RUMAL</name>
<keyword evidence="2" id="KW-0472">Membrane</keyword>
<dbReference type="EMBL" id="JEOB01000002">
    <property type="protein sequence ID" value="EXM40132.1"/>
    <property type="molecule type" value="Genomic_DNA"/>
</dbReference>
<evidence type="ECO:0000256" key="1">
    <source>
        <dbReference type="SAM" id="MobiDB-lite"/>
    </source>
</evidence>
<feature type="transmembrane region" description="Helical" evidence="2">
    <location>
        <begin position="1281"/>
        <end position="1302"/>
    </location>
</feature>
<reference evidence="3 4" key="1">
    <citation type="submission" date="2013-06" db="EMBL/GenBank/DDBJ databases">
        <title>Rumen cellulosomics: divergent fiber-degrading strategies revealed by comparative genome-wide analysis of six Ruminococcal strains.</title>
        <authorList>
            <person name="Dassa B."/>
            <person name="Borovok I."/>
            <person name="Lamed R."/>
            <person name="Flint H."/>
            <person name="Yeoman C.J."/>
            <person name="White B."/>
            <person name="Bayer E.A."/>
        </authorList>
    </citation>
    <scope>NUCLEOTIDE SEQUENCE [LARGE SCALE GENOMIC DNA]</scope>
    <source>
        <strain evidence="3 4">SY3</strain>
    </source>
</reference>
<feature type="transmembrane region" description="Helical" evidence="2">
    <location>
        <begin position="606"/>
        <end position="625"/>
    </location>
</feature>
<feature type="transmembrane region" description="Helical" evidence="2">
    <location>
        <begin position="1308"/>
        <end position="1325"/>
    </location>
</feature>
<feature type="transmembrane region" description="Helical" evidence="2">
    <location>
        <begin position="855"/>
        <end position="873"/>
    </location>
</feature>
<feature type="transmembrane region" description="Helical" evidence="2">
    <location>
        <begin position="982"/>
        <end position="1002"/>
    </location>
</feature>
<feature type="transmembrane region" description="Helical" evidence="2">
    <location>
        <begin position="418"/>
        <end position="435"/>
    </location>
</feature>
<evidence type="ECO:0000313" key="4">
    <source>
        <dbReference type="Proteomes" id="UP000021369"/>
    </source>
</evidence>
<feature type="transmembrane region" description="Helical" evidence="2">
    <location>
        <begin position="261"/>
        <end position="281"/>
    </location>
</feature>
<comment type="caution">
    <text evidence="3">The sequence shown here is derived from an EMBL/GenBank/DDBJ whole genome shotgun (WGS) entry which is preliminary data.</text>
</comment>
<sequence length="1504" mass="168511">MGTALFIILWVLSPIILLPMCISYSSKRKKIERFIDQLYREGRISSKEKFELKTEREINSRTLYNMTPVRRNEGSFFKDESRNTYGQKGVQNDAGAVGYVPQPQQTTAEQNTAAAQNVSAVQENTSAQTAVQAEIQPQHHHSGVDLVKHEDAEKKDDAENIEKPVQESPVQERPVEEKTAQEIPAAAVHTIPEQRAVPMSAEDYNNRQPLPEWARPQVVQRPKREKKQYSSAAVLTGIGITFVALAGIIFSRAFWVQMSDWTRVGVLAGQAILFFAMFGFAHKKLKIEGTAAAVYILGSVFATISYITMGYFGLLGAWFGFEGGGMMLFLAMGALLVTFFSAGAMKVFSKPFCEYAACISMAFSGTMVLAQFANYFENKYAAFSLMISAAGLLTSIVYHRKKLAGAEISRPVFVTYKLVKATYAVMAAPCLIADLNNSAGFGWSLLGWGVWLIYTGEVLWRAILRKSERWLALHGGLILFGALSLFVTMPDDYFKFALLITVFSALGSWAYMYLEKKDKLIFKADKVHFVMRVFFALGGLPALFMHRFDGYAHLAVVLIWVVDYAVMAAHYKRQILLIPQCAAVLSLAYEMVAQIDTSRIDNGEEIAVLILLGAGMAGTLVYRLIGRRNKLLVDADLINVVMRVILSMYAFMYLAEGWNGYSWAICLLFIVELSGYAVLYRRQHELFFRFVFIAMMVNALIPAGYLGHGMDHNTLYALVMFGLSVVFTAVYKILVHYDKVLFRAKEFVYCSKAVIGFGCLLTVYSDFISYGRFSWVSWVLMGGMAAETLVYAIIKKSAGLLFIHNILNIFMLLECWSHIENDNVFILFVTAILAVLTMAYFTLEKKNKLRFTAMSSIVLMRSMFGAIAVYYMVADFGVWSPECFGLGIVVAIEMLYYGIIKRSQTILAFEMIALTYSFWQIGRYADNFSVFALICCLVVAAGTLADEFLKKKRFEAGLLIAGTRMVYMMFYILMLIVESPDFSWMSVAVWTILPAEMIFHGIRSKNSLFIKLQSLELPVLFFVLSCIIGDKLGGGYTITFIFTMFIAAALAVYYIIPAVFTPMADMLYTAILFIASLILLYGAALPYGVFAMAVAVVFMAIQAFTDSHVQSHFMRMFLSVPEMVTALMLSGYLNREYGLHYSTLCMGICAGVLCVGAFALRYADPYNSKFELMKYSMEICSGISLLLSYSTRRDATAAVIVTVVSVMLFAAIHTSHSNFHGAIPMLTLFMGVRMWARAIEYDPMREGDLVILFSIFMTAVMVVVSKLMYPDGIQRKVHERSQIDIAHFGILLCVLCCLHESMMFSPRGRMFIGLLELTVFTANFMRRETTEKAKRAILTAAAALAGLALIERPFMQFENSTATTKVILLIIVAFGMAVKKIWADDENVASEFSQTVYMAAFLLLIVDGLMNQSLSNSLIVLSVSLVLLIFSFVKKTRRWFLVSASALLGLTLYITGDFLSAVAWWAYLLLAGVLLIAVAAVTEYMRQRAARNPNEERFFVDWKW</sequence>
<feature type="transmembrane region" description="Helical" evidence="2">
    <location>
        <begin position="550"/>
        <end position="568"/>
    </location>
</feature>
<evidence type="ECO:0000313" key="3">
    <source>
        <dbReference type="EMBL" id="EXM40132.1"/>
    </source>
</evidence>
<feature type="transmembrane region" description="Helical" evidence="2">
    <location>
        <begin position="825"/>
        <end position="843"/>
    </location>
</feature>
<feature type="transmembrane region" description="Helical" evidence="2">
    <location>
        <begin position="1337"/>
        <end position="1354"/>
    </location>
</feature>
<feature type="transmembrane region" description="Helical" evidence="2">
    <location>
        <begin position="1063"/>
        <end position="1081"/>
    </location>
</feature>
<dbReference type="OrthoDB" id="1813832at2"/>
<feature type="transmembrane region" description="Helical" evidence="2">
    <location>
        <begin position="1116"/>
        <end position="1133"/>
    </location>
</feature>
<feature type="transmembrane region" description="Helical" evidence="2">
    <location>
        <begin position="355"/>
        <end position="374"/>
    </location>
</feature>
<feature type="compositionally biased region" description="Basic and acidic residues" evidence="1">
    <location>
        <begin position="152"/>
        <end position="165"/>
    </location>
</feature>
<feature type="transmembrane region" description="Helical" evidence="2">
    <location>
        <begin position="637"/>
        <end position="655"/>
    </location>
</feature>
<feature type="transmembrane region" description="Helical" evidence="2">
    <location>
        <begin position="380"/>
        <end position="398"/>
    </location>
</feature>